<keyword evidence="1 4" id="KW-0489">Methyltransferase</keyword>
<evidence type="ECO:0000313" key="5">
    <source>
        <dbReference type="Proteomes" id="UP001596220"/>
    </source>
</evidence>
<dbReference type="PANTHER" id="PTHR43464">
    <property type="entry name" value="METHYLTRANSFERASE"/>
    <property type="match status" value="1"/>
</dbReference>
<sequence length="254" mass="28008">MARGPVAAKPPYGGIAGVYDRWMAADRIPYEEWFAFTSRRFAEAGREVRSVVDICCGTGVTVRRLQEQGFGVTGVDASPEMLDIARRRAAPGTELVELVLPDERLARLGRFDAALMCFDGANYLTGEDALARTLGHIATALEPGGVVVFDLSTRLSFEAIAAMGGFGERFDDFGYTWDTRHEPGSAHYEYLVTLTDPDGREVARERHQQRWFDRDEVEAALTAAGFTGVAVHDNYGEQAAGPRTRRDTWSARLP</sequence>
<proteinExistence type="predicted"/>
<accession>A0ABW1PBJ9</accession>
<dbReference type="CDD" id="cd02440">
    <property type="entry name" value="AdoMet_MTases"/>
    <property type="match status" value="1"/>
</dbReference>
<dbReference type="Proteomes" id="UP001596220">
    <property type="component" value="Unassembled WGS sequence"/>
</dbReference>
<dbReference type="PANTHER" id="PTHR43464:SF19">
    <property type="entry name" value="UBIQUINONE BIOSYNTHESIS O-METHYLTRANSFERASE, MITOCHONDRIAL"/>
    <property type="match status" value="1"/>
</dbReference>
<dbReference type="GO" id="GO:0008168">
    <property type="term" value="F:methyltransferase activity"/>
    <property type="evidence" value="ECO:0007669"/>
    <property type="project" value="UniProtKB-KW"/>
</dbReference>
<name>A0ABW1PBJ9_9PSEU</name>
<protein>
    <submittedName>
        <fullName evidence="4">Class I SAM-dependent DNA methyltransferase</fullName>
    </submittedName>
</protein>
<dbReference type="EMBL" id="JBHSQO010000036">
    <property type="protein sequence ID" value="MFC6092979.1"/>
    <property type="molecule type" value="Genomic_DNA"/>
</dbReference>
<dbReference type="SUPFAM" id="SSF53335">
    <property type="entry name" value="S-adenosyl-L-methionine-dependent methyltransferases"/>
    <property type="match status" value="1"/>
</dbReference>
<keyword evidence="5" id="KW-1185">Reference proteome</keyword>
<dbReference type="Gene3D" id="3.40.50.150">
    <property type="entry name" value="Vaccinia Virus protein VP39"/>
    <property type="match status" value="1"/>
</dbReference>
<evidence type="ECO:0000256" key="2">
    <source>
        <dbReference type="ARBA" id="ARBA00022679"/>
    </source>
</evidence>
<evidence type="ECO:0000256" key="3">
    <source>
        <dbReference type="ARBA" id="ARBA00022691"/>
    </source>
</evidence>
<evidence type="ECO:0000313" key="4">
    <source>
        <dbReference type="EMBL" id="MFC6092979.1"/>
    </source>
</evidence>
<keyword evidence="3" id="KW-0949">S-adenosyl-L-methionine</keyword>
<evidence type="ECO:0000256" key="1">
    <source>
        <dbReference type="ARBA" id="ARBA00022603"/>
    </source>
</evidence>
<keyword evidence="2" id="KW-0808">Transferase</keyword>
<dbReference type="GO" id="GO:0032259">
    <property type="term" value="P:methylation"/>
    <property type="evidence" value="ECO:0007669"/>
    <property type="project" value="UniProtKB-KW"/>
</dbReference>
<dbReference type="Gene3D" id="2.20.25.110">
    <property type="entry name" value="S-adenosyl-L-methionine-dependent methyltransferases"/>
    <property type="match status" value="1"/>
</dbReference>
<reference evidence="5" key="1">
    <citation type="journal article" date="2019" name="Int. J. Syst. Evol. Microbiol.">
        <title>The Global Catalogue of Microorganisms (GCM) 10K type strain sequencing project: providing services to taxonomists for standard genome sequencing and annotation.</title>
        <authorList>
            <consortium name="The Broad Institute Genomics Platform"/>
            <consortium name="The Broad Institute Genome Sequencing Center for Infectious Disease"/>
            <person name="Wu L."/>
            <person name="Ma J."/>
        </authorList>
    </citation>
    <scope>NUCLEOTIDE SEQUENCE [LARGE SCALE GENOMIC DNA]</scope>
    <source>
        <strain evidence="5">CGMCC 4.7246</strain>
    </source>
</reference>
<organism evidence="4 5">
    <name type="scientific">Saccharothrix lopnurensis</name>
    <dbReference type="NCBI Taxonomy" id="1670621"/>
    <lineage>
        <taxon>Bacteria</taxon>
        <taxon>Bacillati</taxon>
        <taxon>Actinomycetota</taxon>
        <taxon>Actinomycetes</taxon>
        <taxon>Pseudonocardiales</taxon>
        <taxon>Pseudonocardiaceae</taxon>
        <taxon>Saccharothrix</taxon>
    </lineage>
</organism>
<gene>
    <name evidence="4" type="ORF">ACFP3R_27215</name>
</gene>
<comment type="caution">
    <text evidence="4">The sequence shown here is derived from an EMBL/GenBank/DDBJ whole genome shotgun (WGS) entry which is preliminary data.</text>
</comment>
<dbReference type="RefSeq" id="WP_380639717.1">
    <property type="nucleotide sequence ID" value="NZ_JBHSQO010000036.1"/>
</dbReference>
<dbReference type="InterPro" id="IPR029063">
    <property type="entry name" value="SAM-dependent_MTases_sf"/>
</dbReference>
<dbReference type="Pfam" id="PF13489">
    <property type="entry name" value="Methyltransf_23"/>
    <property type="match status" value="1"/>
</dbReference>